<dbReference type="EMBL" id="LGRB01000011">
    <property type="protein sequence ID" value="OCT49256.1"/>
    <property type="molecule type" value="Genomic_DNA"/>
</dbReference>
<keyword evidence="2" id="KW-1185">Reference proteome</keyword>
<accession>A0A1C1CL72</accession>
<dbReference type="VEuPathDB" id="FungiDB:G647_02682"/>
<dbReference type="Proteomes" id="UP000094526">
    <property type="component" value="Unassembled WGS sequence"/>
</dbReference>
<dbReference type="AlphaFoldDB" id="A0A1C1CL72"/>
<sequence>MGSVVAFSLEEVVIEASTTPPLSPPPFRRRAATVSNSQVGLINRLARTRASHVVCFFLAPGRYVVSMEVKVDGPSARYFIHLPQFSFMIKLRWRMTSMRPEIMRFRSSTEFFGEDDLRYLGGVAYTRPCSDRMFGVLRSKVYVVGRDGLRRCHRVEEAPREPCVERGREGILV</sequence>
<dbReference type="VEuPathDB" id="FungiDB:CLCR_05203"/>
<comment type="caution">
    <text evidence="1">The sequence shown here is derived from an EMBL/GenBank/DDBJ whole genome shotgun (WGS) entry which is preliminary data.</text>
</comment>
<evidence type="ECO:0000313" key="2">
    <source>
        <dbReference type="Proteomes" id="UP000094526"/>
    </source>
</evidence>
<dbReference type="OrthoDB" id="10350862at2759"/>
<gene>
    <name evidence="1" type="ORF">CLCR_05203</name>
</gene>
<proteinExistence type="predicted"/>
<evidence type="ECO:0000313" key="1">
    <source>
        <dbReference type="EMBL" id="OCT49256.1"/>
    </source>
</evidence>
<name>A0A1C1CL72_9EURO</name>
<organism evidence="1 2">
    <name type="scientific">Cladophialophora carrionii</name>
    <dbReference type="NCBI Taxonomy" id="86049"/>
    <lineage>
        <taxon>Eukaryota</taxon>
        <taxon>Fungi</taxon>
        <taxon>Dikarya</taxon>
        <taxon>Ascomycota</taxon>
        <taxon>Pezizomycotina</taxon>
        <taxon>Eurotiomycetes</taxon>
        <taxon>Chaetothyriomycetidae</taxon>
        <taxon>Chaetothyriales</taxon>
        <taxon>Herpotrichiellaceae</taxon>
        <taxon>Cladophialophora</taxon>
    </lineage>
</organism>
<reference evidence="2" key="1">
    <citation type="submission" date="2015-07" db="EMBL/GenBank/DDBJ databases">
        <authorList>
            <person name="Teixeira M.M."/>
            <person name="Souza R.C."/>
            <person name="Almeida L.G."/>
            <person name="Vicente V.A."/>
            <person name="de Hoog S."/>
            <person name="Bocca A.L."/>
            <person name="de Almeida S.R."/>
            <person name="Vasconcelos A.T."/>
            <person name="Felipe M.S."/>
        </authorList>
    </citation>
    <scope>NUCLEOTIDE SEQUENCE [LARGE SCALE GENOMIC DNA]</scope>
    <source>
        <strain evidence="2">KSF</strain>
    </source>
</reference>
<protein>
    <submittedName>
        <fullName evidence="1">Uncharacterized protein</fullName>
    </submittedName>
</protein>